<dbReference type="Pfam" id="PF26640">
    <property type="entry name" value="DUF8212"/>
    <property type="match status" value="1"/>
</dbReference>
<name>A0AAD9VXM1_PHOAM</name>
<feature type="domain" description="DUF8212" evidence="2">
    <location>
        <begin position="258"/>
        <end position="280"/>
    </location>
</feature>
<evidence type="ECO:0000259" key="1">
    <source>
        <dbReference type="Pfam" id="PF06985"/>
    </source>
</evidence>
<evidence type="ECO:0008006" key="5">
    <source>
        <dbReference type="Google" id="ProtNLM"/>
    </source>
</evidence>
<evidence type="ECO:0000313" key="3">
    <source>
        <dbReference type="EMBL" id="KAK2598437.1"/>
    </source>
</evidence>
<keyword evidence="4" id="KW-1185">Reference proteome</keyword>
<comment type="caution">
    <text evidence="3">The sequence shown here is derived from an EMBL/GenBank/DDBJ whole genome shotgun (WGS) entry which is preliminary data.</text>
</comment>
<feature type="domain" description="Heterokaryon incompatibility" evidence="1">
    <location>
        <begin position="54"/>
        <end position="145"/>
    </location>
</feature>
<dbReference type="AlphaFoldDB" id="A0AAD9VXM1"/>
<proteinExistence type="predicted"/>
<gene>
    <name evidence="3" type="ORF">N8I77_011854</name>
</gene>
<sequence>MSPVFGSKGNDCATRLALRNPATSNMNLLHCTKGDLDQPLSIHLEQVGEQPPPYATLSHVWGDGEVTFQDCDGVDDITAKSSIASKKGFAKILATCERALQDGIGYVWVDTCCIDKSSSAELSEAINSMFRWYEMSQICYAYLDDLHDRFNLRYLRKSKWFTRGWTLQELIAPVEVMFLTADWQDIGTKTQFAEQISRITRIRECILVDGLYAHDTSIAEKISWAARRRTTREEDLAYSLLGLFGVHLPPIYGEGGSNAFRRLQEQIMRVSTDHTIFTWVFHHIWNFPDQFCGATLHPVPFDVYRQAFDLSQARPEFTVTNYGLNIQIPIAEIGPEYPGYYYAFLAARYLGASTLDEWATIYLHRQPGGGMRQFTRTSFKGMWMEHRKIGLEDFHKESIFIKMSVDTWPLVLKQDSSDPFGTPSLRGVCGGQIDRRVYMAFAKKHPTIHIAEYWMNDCPLRCNEVLMLSFKGRWAMRTESGRETFPDLHKATVARSIQADFVEFDRRTYENGRHLAFIIMSNGIDRILVVMAIQRGAWLLLLAKIESHVSVRTVRQDLLSPPEKHDGLDRGSHRRTSMSLVPHWLQSKFVGVGVPFNPPGPFEARLGRYFVSIERENRLDRPKELFFRITVGMRPVVSRKALGIFQIKENATRSVVSDEIDTGFLRFV</sequence>
<reference evidence="3" key="1">
    <citation type="submission" date="2023-06" db="EMBL/GenBank/DDBJ databases">
        <authorList>
            <person name="Noh H."/>
        </authorList>
    </citation>
    <scope>NUCLEOTIDE SEQUENCE</scope>
    <source>
        <strain evidence="3">DUCC20226</strain>
    </source>
</reference>
<organism evidence="3 4">
    <name type="scientific">Phomopsis amygdali</name>
    <name type="common">Fusicoccum amygdali</name>
    <dbReference type="NCBI Taxonomy" id="1214568"/>
    <lineage>
        <taxon>Eukaryota</taxon>
        <taxon>Fungi</taxon>
        <taxon>Dikarya</taxon>
        <taxon>Ascomycota</taxon>
        <taxon>Pezizomycotina</taxon>
        <taxon>Sordariomycetes</taxon>
        <taxon>Sordariomycetidae</taxon>
        <taxon>Diaporthales</taxon>
        <taxon>Diaporthaceae</taxon>
        <taxon>Diaporthe</taxon>
    </lineage>
</organism>
<protein>
    <recommendedName>
        <fullName evidence="5">Heterokaryon incompatibility domain-containing protein</fullName>
    </recommendedName>
</protein>
<accession>A0AAD9VXM1</accession>
<dbReference type="EMBL" id="JAUJFL010000008">
    <property type="protein sequence ID" value="KAK2598437.1"/>
    <property type="molecule type" value="Genomic_DNA"/>
</dbReference>
<dbReference type="PANTHER" id="PTHR10622:SF10">
    <property type="entry name" value="HET DOMAIN-CONTAINING PROTEIN"/>
    <property type="match status" value="1"/>
</dbReference>
<evidence type="ECO:0000313" key="4">
    <source>
        <dbReference type="Proteomes" id="UP001265746"/>
    </source>
</evidence>
<dbReference type="Proteomes" id="UP001265746">
    <property type="component" value="Unassembled WGS sequence"/>
</dbReference>
<dbReference type="Pfam" id="PF06985">
    <property type="entry name" value="HET"/>
    <property type="match status" value="1"/>
</dbReference>
<dbReference type="InterPro" id="IPR010730">
    <property type="entry name" value="HET"/>
</dbReference>
<dbReference type="InterPro" id="IPR058525">
    <property type="entry name" value="DUF8212"/>
</dbReference>
<dbReference type="PANTHER" id="PTHR10622">
    <property type="entry name" value="HET DOMAIN-CONTAINING PROTEIN"/>
    <property type="match status" value="1"/>
</dbReference>
<evidence type="ECO:0000259" key="2">
    <source>
        <dbReference type="Pfam" id="PF26640"/>
    </source>
</evidence>